<name>A0A1V6SJ32_9EURO</name>
<keyword evidence="2" id="KW-1185">Reference proteome</keyword>
<dbReference type="SUPFAM" id="SSF51905">
    <property type="entry name" value="FAD/NAD(P)-binding domain"/>
    <property type="match status" value="1"/>
</dbReference>
<evidence type="ECO:0000313" key="2">
    <source>
        <dbReference type="Proteomes" id="UP000191285"/>
    </source>
</evidence>
<dbReference type="InterPro" id="IPR036188">
    <property type="entry name" value="FAD/NAD-bd_sf"/>
</dbReference>
<reference evidence="2" key="1">
    <citation type="journal article" date="2017" name="Nat. Microbiol.">
        <title>Global analysis of biosynthetic gene clusters reveals vast potential of secondary metabolite production in Penicillium species.</title>
        <authorList>
            <person name="Nielsen J.C."/>
            <person name="Grijseels S."/>
            <person name="Prigent S."/>
            <person name="Ji B."/>
            <person name="Dainat J."/>
            <person name="Nielsen K.F."/>
            <person name="Frisvad J.C."/>
            <person name="Workman M."/>
            <person name="Nielsen J."/>
        </authorList>
    </citation>
    <scope>NUCLEOTIDE SEQUENCE [LARGE SCALE GENOMIC DNA]</scope>
    <source>
        <strain evidence="2">IBT 24891</strain>
    </source>
</reference>
<dbReference type="Proteomes" id="UP000191285">
    <property type="component" value="Unassembled WGS sequence"/>
</dbReference>
<dbReference type="EMBL" id="MLKD01000046">
    <property type="protein sequence ID" value="OQE13760.1"/>
    <property type="molecule type" value="Genomic_DNA"/>
</dbReference>
<dbReference type="STRING" id="303698.A0A1V6SJ32"/>
<dbReference type="AlphaFoldDB" id="A0A1V6SJ32"/>
<organism evidence="1 2">
    <name type="scientific">Penicillium steckii</name>
    <dbReference type="NCBI Taxonomy" id="303698"/>
    <lineage>
        <taxon>Eukaryota</taxon>
        <taxon>Fungi</taxon>
        <taxon>Dikarya</taxon>
        <taxon>Ascomycota</taxon>
        <taxon>Pezizomycotina</taxon>
        <taxon>Eurotiomycetes</taxon>
        <taxon>Eurotiomycetidae</taxon>
        <taxon>Eurotiales</taxon>
        <taxon>Aspergillaceae</taxon>
        <taxon>Penicillium</taxon>
    </lineage>
</organism>
<dbReference type="OrthoDB" id="4289808at2759"/>
<sequence length="224" mass="25934">MSEQNWRPGKRVAIIGGDPGGMSTALVFIKRGYYVLYLAWCDYIPDIPLNKEMISHSSQYQISYFPITHNGKSNFEWWVMGPSCEGKPILADSKAHIPGILKDWADPIPRFIDATDFGTQIYRWEIRNKFSINRWSSGRIMYLGDTVHPVSSYTIYKQDEAIKDGYYLARVLDGLDLREQDAVSAGFEILKSQRIEYINYNTEFARFPERMSHSFPWPLAKIEI</sequence>
<proteinExistence type="predicted"/>
<comment type="caution">
    <text evidence="1">The sequence shown here is derived from an EMBL/GenBank/DDBJ whole genome shotgun (WGS) entry which is preliminary data.</text>
</comment>
<gene>
    <name evidence="1" type="ORF">PENSTE_c046G07592</name>
</gene>
<evidence type="ECO:0000313" key="1">
    <source>
        <dbReference type="EMBL" id="OQE13760.1"/>
    </source>
</evidence>
<evidence type="ECO:0008006" key="3">
    <source>
        <dbReference type="Google" id="ProtNLM"/>
    </source>
</evidence>
<protein>
    <recommendedName>
        <fullName evidence="3">FAD-binding domain-containing protein</fullName>
    </recommendedName>
</protein>
<dbReference type="Gene3D" id="3.50.50.60">
    <property type="entry name" value="FAD/NAD(P)-binding domain"/>
    <property type="match status" value="1"/>
</dbReference>
<accession>A0A1V6SJ32</accession>